<dbReference type="AlphaFoldDB" id="A0A1M2VSL7"/>
<gene>
    <name evidence="3" type="ORF">TRAPUB_12876</name>
</gene>
<keyword evidence="4" id="KW-1185">Reference proteome</keyword>
<name>A0A1M2VSL7_TRAPU</name>
<dbReference type="Proteomes" id="UP000184267">
    <property type="component" value="Unassembled WGS sequence"/>
</dbReference>
<dbReference type="OMA" id="KEWHLRI"/>
<evidence type="ECO:0000313" key="4">
    <source>
        <dbReference type="Proteomes" id="UP000184267"/>
    </source>
</evidence>
<evidence type="ECO:0000313" key="3">
    <source>
        <dbReference type="EMBL" id="OJT10609.1"/>
    </source>
</evidence>
<proteinExistence type="predicted"/>
<feature type="compositionally biased region" description="Basic and acidic residues" evidence="2">
    <location>
        <begin position="370"/>
        <end position="379"/>
    </location>
</feature>
<feature type="compositionally biased region" description="Basic residues" evidence="2">
    <location>
        <begin position="380"/>
        <end position="392"/>
    </location>
</feature>
<accession>A0A1M2VSL7</accession>
<organism evidence="3 4">
    <name type="scientific">Trametes pubescens</name>
    <name type="common">White-rot fungus</name>
    <dbReference type="NCBI Taxonomy" id="154538"/>
    <lineage>
        <taxon>Eukaryota</taxon>
        <taxon>Fungi</taxon>
        <taxon>Dikarya</taxon>
        <taxon>Basidiomycota</taxon>
        <taxon>Agaricomycotina</taxon>
        <taxon>Agaricomycetes</taxon>
        <taxon>Polyporales</taxon>
        <taxon>Polyporaceae</taxon>
        <taxon>Trametes</taxon>
    </lineage>
</organism>
<sequence>MAGPSNPPKGTTGARRALSRSGRPLERVDAAATISETEPIVLSDSEDAPPDPDANEKDEDFWFGSASKLKEAAYGERKPGDPAYLLFLGLNPSKLLDPDIAQANWTLYWPFATGSSELPRFKSFHGGFYFRVTGVEGKRDVDATAYQDEAAYEGEGAWFRVVNTADNYSTILHPQRAGREAKVFWRFTVKDDSLLEDAKRAILVAGKTRGRWADVQQGLSKGGQPTKELHLRIGFAEDSFDEKEKISVTVGEQTLEGLPTACCTFCLRHTSFSRHNKCSMLRAVNDERKRVHPEWPPVTILESGEIEWEDAVREFEPADFYALKLEVETLRTQAASTGKELDSLKEEVAKLKSAGEKSKEVEVVQTGVKRGAEEEEKGKGAKKVKKVKGPKA</sequence>
<evidence type="ECO:0000256" key="1">
    <source>
        <dbReference type="SAM" id="Coils"/>
    </source>
</evidence>
<dbReference type="OrthoDB" id="10542089at2759"/>
<feature type="region of interest" description="Disordered" evidence="2">
    <location>
        <begin position="1"/>
        <end position="59"/>
    </location>
</feature>
<feature type="coiled-coil region" evidence="1">
    <location>
        <begin position="327"/>
        <end position="361"/>
    </location>
</feature>
<reference evidence="3 4" key="1">
    <citation type="submission" date="2016-10" db="EMBL/GenBank/DDBJ databases">
        <title>Genome sequence of the basidiomycete white-rot fungus Trametes pubescens.</title>
        <authorList>
            <person name="Makela M.R."/>
            <person name="Granchi Z."/>
            <person name="Peng M."/>
            <person name="De Vries R.P."/>
            <person name="Grigoriev I."/>
            <person name="Riley R."/>
            <person name="Hilden K."/>
        </authorList>
    </citation>
    <scope>NUCLEOTIDE SEQUENCE [LARGE SCALE GENOMIC DNA]</scope>
    <source>
        <strain evidence="3 4">FBCC735</strain>
    </source>
</reference>
<keyword evidence="1" id="KW-0175">Coiled coil</keyword>
<comment type="caution">
    <text evidence="3">The sequence shown here is derived from an EMBL/GenBank/DDBJ whole genome shotgun (WGS) entry which is preliminary data.</text>
</comment>
<protein>
    <submittedName>
        <fullName evidence="3">Uncharacterized protein</fullName>
    </submittedName>
</protein>
<dbReference type="EMBL" id="MNAD01000766">
    <property type="protein sequence ID" value="OJT10609.1"/>
    <property type="molecule type" value="Genomic_DNA"/>
</dbReference>
<feature type="region of interest" description="Disordered" evidence="2">
    <location>
        <begin position="366"/>
        <end position="392"/>
    </location>
</feature>
<evidence type="ECO:0000256" key="2">
    <source>
        <dbReference type="SAM" id="MobiDB-lite"/>
    </source>
</evidence>